<evidence type="ECO:0000313" key="1">
    <source>
        <dbReference type="EMBL" id="NBJ92529.1"/>
    </source>
</evidence>
<sequence>MNILYTICGRAGSKGFKNKNLKMMNNVPLIFYTLAAIRLYQDAHPEDRIFAALNTDSKELMDIVSKQTIFPFVSLVNRKENLAGDTVAKIDVIKDTYLTMKKDRVIDVVIDLDITSPLRRICDIENVLANYSANENYDLVYSVVKSRRSPYFNMVEKKKNNYFGKICQSDFIARQQVSATYELNASIYAYRPGFLESEIKKTILEYRCGIAIMPDFLVLDIDSADDFKMMEYLHQYYCQHDEGLKLIYDIAMEK</sequence>
<dbReference type="SUPFAM" id="SSF53448">
    <property type="entry name" value="Nucleotide-diphospho-sugar transferases"/>
    <property type="match status" value="1"/>
</dbReference>
<proteinExistence type="predicted"/>
<dbReference type="GO" id="GO:0008781">
    <property type="term" value="F:N-acylneuraminate cytidylyltransferase activity"/>
    <property type="evidence" value="ECO:0007669"/>
    <property type="project" value="TreeGrafter"/>
</dbReference>
<dbReference type="RefSeq" id="WP_160559622.1">
    <property type="nucleotide sequence ID" value="NZ_QZDT01000009.1"/>
</dbReference>
<keyword evidence="2" id="KW-1185">Reference proteome</keyword>
<dbReference type="InterPro" id="IPR003329">
    <property type="entry name" value="Cytidylyl_trans"/>
</dbReference>
<accession>A0A9X5GRN6</accession>
<reference evidence="1" key="1">
    <citation type="submission" date="2018-09" db="EMBL/GenBank/DDBJ databases">
        <title>Murine metabolic-syndrome-specific gut microbial biobank.</title>
        <authorList>
            <person name="Liu C."/>
        </authorList>
    </citation>
    <scope>NUCLEOTIDE SEQUENCE</scope>
    <source>
        <strain evidence="1">D42-62</strain>
    </source>
</reference>
<dbReference type="InterPro" id="IPR050793">
    <property type="entry name" value="CMP-NeuNAc_synthase"/>
</dbReference>
<dbReference type="Proteomes" id="UP001154420">
    <property type="component" value="Unassembled WGS sequence"/>
</dbReference>
<dbReference type="PANTHER" id="PTHR21485">
    <property type="entry name" value="HAD SUPERFAMILY MEMBERS CMAS AND KDSC"/>
    <property type="match status" value="1"/>
</dbReference>
<name>A0A9X5GRN6_9FIRM</name>
<organism evidence="1 2">
    <name type="scientific">Parablautia muri</name>
    <dbReference type="NCBI Taxonomy" id="2320879"/>
    <lineage>
        <taxon>Bacteria</taxon>
        <taxon>Bacillati</taxon>
        <taxon>Bacillota</taxon>
        <taxon>Clostridia</taxon>
        <taxon>Lachnospirales</taxon>
        <taxon>Lachnospiraceae</taxon>
        <taxon>Parablautia</taxon>
    </lineage>
</organism>
<keyword evidence="1" id="KW-0808">Transferase</keyword>
<dbReference type="AlphaFoldDB" id="A0A9X5GRN6"/>
<protein>
    <submittedName>
        <fullName evidence="1">Acylneuraminate cytidylyltransferase family protein</fullName>
    </submittedName>
</protein>
<dbReference type="Gene3D" id="3.90.550.10">
    <property type="entry name" value="Spore Coat Polysaccharide Biosynthesis Protein SpsA, Chain A"/>
    <property type="match status" value="1"/>
</dbReference>
<dbReference type="PANTHER" id="PTHR21485:SF6">
    <property type="entry name" value="N-ACYLNEURAMINATE CYTIDYLYLTRANSFERASE-RELATED"/>
    <property type="match status" value="1"/>
</dbReference>
<comment type="caution">
    <text evidence="1">The sequence shown here is derived from an EMBL/GenBank/DDBJ whole genome shotgun (WGS) entry which is preliminary data.</text>
</comment>
<dbReference type="Pfam" id="PF02348">
    <property type="entry name" value="CTP_transf_3"/>
    <property type="match status" value="1"/>
</dbReference>
<dbReference type="OrthoDB" id="9805604at2"/>
<dbReference type="CDD" id="cd02513">
    <property type="entry name" value="CMP-NeuAc_Synthase"/>
    <property type="match status" value="1"/>
</dbReference>
<dbReference type="InterPro" id="IPR029044">
    <property type="entry name" value="Nucleotide-diphossugar_trans"/>
</dbReference>
<evidence type="ECO:0000313" key="2">
    <source>
        <dbReference type="Proteomes" id="UP001154420"/>
    </source>
</evidence>
<keyword evidence="1" id="KW-0548">Nucleotidyltransferase</keyword>
<dbReference type="EMBL" id="QZDT01000009">
    <property type="protein sequence ID" value="NBJ92529.1"/>
    <property type="molecule type" value="Genomic_DNA"/>
</dbReference>
<gene>
    <name evidence="1" type="ORF">D5281_07950</name>
</gene>